<name>A0A562V0Q4_9ACTN</name>
<dbReference type="RefSeq" id="WP_147137548.1">
    <property type="nucleotide sequence ID" value="NZ_BAABIJ010000002.1"/>
</dbReference>
<feature type="compositionally biased region" description="Basic and acidic residues" evidence="1">
    <location>
        <begin position="29"/>
        <end position="41"/>
    </location>
</feature>
<accession>A0A562V0Q4</accession>
<sequence>MTDATPDDPVTPTQGPRQGRAADDALTGSHRDRFASHPDRDSYDTLAALGDPELLAWAVDHLRTALDTGTPDPEAADLLTVILLAQDRAAEAWEAAERYDASPQARVEVARRHRHTDPEACGGFFMTRAETLIGQRDRDSYTAAAELVALAAECLDLYVAPGTGETYVAELRYTYCRRRHLMAAFDARGLPDDL</sequence>
<keyword evidence="3" id="KW-1185">Reference proteome</keyword>
<dbReference type="AlphaFoldDB" id="A0A562V0Q4"/>
<evidence type="ECO:0000313" key="2">
    <source>
        <dbReference type="EMBL" id="TWJ11458.1"/>
    </source>
</evidence>
<reference evidence="2 3" key="1">
    <citation type="journal article" date="2013" name="Stand. Genomic Sci.">
        <title>Genomic Encyclopedia of Type Strains, Phase I: The one thousand microbial genomes (KMG-I) project.</title>
        <authorList>
            <person name="Kyrpides N.C."/>
            <person name="Woyke T."/>
            <person name="Eisen J.A."/>
            <person name="Garrity G."/>
            <person name="Lilburn T.G."/>
            <person name="Beck B.J."/>
            <person name="Whitman W.B."/>
            <person name="Hugenholtz P."/>
            <person name="Klenk H.P."/>
        </authorList>
    </citation>
    <scope>NUCLEOTIDE SEQUENCE [LARGE SCALE GENOMIC DNA]</scope>
    <source>
        <strain evidence="2 3">DSM 45044</strain>
    </source>
</reference>
<dbReference type="EMBL" id="VLLL01000006">
    <property type="protein sequence ID" value="TWJ11458.1"/>
    <property type="molecule type" value="Genomic_DNA"/>
</dbReference>
<proteinExistence type="predicted"/>
<organism evidence="2 3">
    <name type="scientific">Stackebrandtia albiflava</name>
    <dbReference type="NCBI Taxonomy" id="406432"/>
    <lineage>
        <taxon>Bacteria</taxon>
        <taxon>Bacillati</taxon>
        <taxon>Actinomycetota</taxon>
        <taxon>Actinomycetes</taxon>
        <taxon>Glycomycetales</taxon>
        <taxon>Glycomycetaceae</taxon>
        <taxon>Stackebrandtia</taxon>
    </lineage>
</organism>
<dbReference type="Proteomes" id="UP000321617">
    <property type="component" value="Unassembled WGS sequence"/>
</dbReference>
<comment type="caution">
    <text evidence="2">The sequence shown here is derived from an EMBL/GenBank/DDBJ whole genome shotgun (WGS) entry which is preliminary data.</text>
</comment>
<evidence type="ECO:0000256" key="1">
    <source>
        <dbReference type="SAM" id="MobiDB-lite"/>
    </source>
</evidence>
<evidence type="ECO:0008006" key="4">
    <source>
        <dbReference type="Google" id="ProtNLM"/>
    </source>
</evidence>
<gene>
    <name evidence="2" type="ORF">LX16_2180</name>
</gene>
<feature type="compositionally biased region" description="Low complexity" evidence="1">
    <location>
        <begin position="1"/>
        <end position="13"/>
    </location>
</feature>
<evidence type="ECO:0000313" key="3">
    <source>
        <dbReference type="Proteomes" id="UP000321617"/>
    </source>
</evidence>
<feature type="region of interest" description="Disordered" evidence="1">
    <location>
        <begin position="1"/>
        <end position="41"/>
    </location>
</feature>
<dbReference type="OrthoDB" id="3677745at2"/>
<protein>
    <recommendedName>
        <fullName evidence="4">Tetratricopeptide repeat protein</fullName>
    </recommendedName>
</protein>